<dbReference type="InterPro" id="IPR044048">
    <property type="entry name" value="Big_12"/>
</dbReference>
<gene>
    <name evidence="6" type="ORF">H3H36_17015</name>
</gene>
<dbReference type="InterPro" id="IPR025592">
    <property type="entry name" value="DUF4347"/>
</dbReference>
<dbReference type="Pfam" id="PF19078">
    <property type="entry name" value="Big_12"/>
    <property type="match status" value="7"/>
</dbReference>
<sequence>MYLSPEFAVPSRARGGHARHEVAFVDSALDDLTTLLAGLAPGLEVRLLDPARDGLSQMAAALAGRGGLAAVHVLTHASPGALALGTLTLDAAQARVRADELARIGQALEPGADLLLYGCRAGAGARGAALLDALALATGANVAASDSPTGAAALGGDWRLEVRRGPVATPSLGAAGALAPYAGLLSSSLFDFTSNVFPAAGPGAGAASGGQTVGSDTLTLTPNGTAPLVWVADPVDLYGGSYTNFAGNVYGMSFSDGDTTTVTFSIDSGKVFDLTGFSILDLNGDGSTPTPMRLTTSKGHVDFSFVSSNSLAVASTFSDAILDGVSSVTLSLQSHASFVVALDNISLANIMLPNTAPTFVGATTTLAVTQNDSATSITGLLQVSDTDGSQTLTWSQSGAPSHGALSFSGATASSGSSTITSGGAITYTPTAGYAGTDSFTVQVSDGTATATRTISVSVNPGTPGAPDLASASDTGSSSTDNVLTGGSVSFSGTSPAGDSASTVRVFLDKNGNHSYDAGTDPTATATVSGGSWTVSGLSTSGVSDGTYDVYAQLTSATGGLTGTASSALSVTLDHTAPTQTVSAIALSADTGSSPSDLITRTAAQTVSATLSAALGGTDVLYGSTDNGGTWTDITSMVSGTVVTWSGVTLAGSSALKFKVTDLAGNDGTVASQAYVLDTTAPTVTVGLTDAALKIGDTSVVTFTFSEAVTGFTTADITAANGTVSGLATSDGGTTWSATFTPAASTADATNIITVDQTGVSDLAGNAGSGTSDSANYTVDTVRPTATLAVADAALKAGQTSLLTITFSEAVTGFTAADLTVANGTVSGLASSDGGITWTATLTPAASVTAATNVVTLDNTGVADLAGNAGSGSTDSNNYAIDTARPSSTITLADSALAVGETSLVTITFSEAVTGLTNAALTVSNGILSAVSSSDGGTTWTATFTPTASLDAASNVITLDNSAVTDGAGNAGSGSTSSGNYVIDSTPPTATIVVANTDLHASGTSLVTVTFSEAVTGFTTADLTVANGVVSGLSSSDGGVTWTTTLTPTLGVLDATNLITLDNTGVRDIAGNAGSGSTDSNNYAVSTLVPTATIALSDTALKIGDTATVTITFSEAVTGFTNADLTVDNGTLTAVASSDGGVTWTATFTPAAATTDASNVIRLDNTGVVNGDAVAGVGHTDSANYTVDTVRPTATVALSDSALLAGETSVVTLTFSEAVTGLTTADLSAPNGTLSGLASTDGGVTWTATLTPTADMADASNTLTLDLSGVADLAGNAGAGAANSGNYTVSTVRPTATIAVATTTLGVGATSVVTITFSEAVTGFDNHDLTVGHGTLSAVASTDGGVTWTATLTPDSAVNAAGNVITLNGAGVHNAAGNAASGTISSNAYTVSTAPETPSQPTTVDGVPLTTVTITDPATGLTNHQVTVPVVVPTRPDDPSSPNPGLADIPLGVTPTDGHGTALTVSLPTGTGLEASGPTSLLTNSQALQDLILRIDQKTADGSTVQHDMTGQGTAFLHELAGSVLLQTQTLAPTAATGAGPQTIHISGSSTTPAPGQPANATAIGLVIDASQLPGGSTIDLNNVDFAAVVGAATLRGGDGRNFVVGDDASQNILLGADDDVLYGGGGNDVVGSAGGNDYLDGGSGDDTVAGGIGNDTLVGGTGNDVLQGGRSDQGAWQFYLGGDGSVSARHQMAVFAPGQTETLARADLNGASAGLAFLGGAREQLTELALLYQTALGRAPDLGALNAWLSSGNTLDGEARFLMNSSEWLAAGHGQLSDSALVTTLFQQALGRDPTAAGLAYWTGRLAGTDGAQAESRAQLLADIALSAEHRALASSGPGLLIGSGTVSQEQGWIAGSGDDRLDGGAGSDLLVGGDGTDTVVYGGALSGYQFLLAADGTVKVADKASADVDTISGIELGAFSDGTVDLHFTQAATANLKTVGLLYEAVLDRAGRVAGVTWWTDQHLSAAQLAQGFAGTAEFKARYDGMDDAAFVHALYTNSGLADSAAGGGAQWTAFLASHTRAELVGAWVAQQDVVNAQFGTQGLWVV</sequence>
<protein>
    <submittedName>
        <fullName evidence="6">DUF4347 domain-containing protein</fullName>
    </submittedName>
</protein>
<dbReference type="InterPro" id="IPR018511">
    <property type="entry name" value="Hemolysin-typ_Ca-bd_CS"/>
</dbReference>
<keyword evidence="7" id="KW-1185">Reference proteome</keyword>
<dbReference type="InterPro" id="IPR011049">
    <property type="entry name" value="Serralysin-like_metalloprot_C"/>
</dbReference>
<dbReference type="Gene3D" id="2.60.40.1220">
    <property type="match status" value="3"/>
</dbReference>
<dbReference type="PANTHER" id="PTHR34677:SF3">
    <property type="entry name" value="BACTERIAL IG-LIKE DOMAIN-CONTAINING PROTEIN"/>
    <property type="match status" value="1"/>
</dbReference>
<dbReference type="Pfam" id="PF17963">
    <property type="entry name" value="Big_9"/>
    <property type="match status" value="1"/>
</dbReference>
<organism evidence="6 7">
    <name type="scientific">Rugamonas fusca</name>
    <dbReference type="NCBI Taxonomy" id="2758568"/>
    <lineage>
        <taxon>Bacteria</taxon>
        <taxon>Pseudomonadati</taxon>
        <taxon>Pseudomonadota</taxon>
        <taxon>Betaproteobacteria</taxon>
        <taxon>Burkholderiales</taxon>
        <taxon>Oxalobacteraceae</taxon>
        <taxon>Telluria group</taxon>
        <taxon>Rugamonas</taxon>
    </lineage>
</organism>
<evidence type="ECO:0000259" key="4">
    <source>
        <dbReference type="Pfam" id="PF14252"/>
    </source>
</evidence>
<dbReference type="PRINTS" id="PR00313">
    <property type="entry name" value="CABNDNGRPT"/>
</dbReference>
<dbReference type="SUPFAM" id="SSF51120">
    <property type="entry name" value="beta-Roll"/>
    <property type="match status" value="2"/>
</dbReference>
<proteinExistence type="predicted"/>
<dbReference type="InterPro" id="IPR025282">
    <property type="entry name" value="DUF4214"/>
</dbReference>
<evidence type="ECO:0000259" key="5">
    <source>
        <dbReference type="Pfam" id="PF19078"/>
    </source>
</evidence>
<feature type="domain" description="Bacterial Ig-like" evidence="5">
    <location>
        <begin position="881"/>
        <end position="982"/>
    </location>
</feature>
<feature type="region of interest" description="Disordered" evidence="2">
    <location>
        <begin position="455"/>
        <end position="483"/>
    </location>
</feature>
<dbReference type="Pfam" id="PF00353">
    <property type="entry name" value="HemolysinCabind"/>
    <property type="match status" value="3"/>
</dbReference>
<feature type="domain" description="Bacterial Ig-like" evidence="5">
    <location>
        <begin position="1086"/>
        <end position="1186"/>
    </location>
</feature>
<dbReference type="RefSeq" id="WP_182219282.1">
    <property type="nucleotide sequence ID" value="NZ_JACEZS010000014.1"/>
</dbReference>
<reference evidence="6 7" key="1">
    <citation type="submission" date="2020-07" db="EMBL/GenBank/DDBJ databases">
        <title>Novel species isolated from subtropical streams in China.</title>
        <authorList>
            <person name="Lu H."/>
        </authorList>
    </citation>
    <scope>NUCLEOTIDE SEQUENCE [LARGE SCALE GENOMIC DNA]</scope>
    <source>
        <strain evidence="6 7">FT3S</strain>
    </source>
</reference>
<evidence type="ECO:0000313" key="7">
    <source>
        <dbReference type="Proteomes" id="UP000566711"/>
    </source>
</evidence>
<dbReference type="Proteomes" id="UP000566711">
    <property type="component" value="Unassembled WGS sequence"/>
</dbReference>
<keyword evidence="1" id="KW-0732">Signal</keyword>
<accession>A0A7W2EJT3</accession>
<evidence type="ECO:0000313" key="6">
    <source>
        <dbReference type="EMBL" id="MBA5607060.1"/>
    </source>
</evidence>
<feature type="compositionally biased region" description="Low complexity" evidence="2">
    <location>
        <begin position="469"/>
        <end position="480"/>
    </location>
</feature>
<dbReference type="GO" id="GO:0005509">
    <property type="term" value="F:calcium ion binding"/>
    <property type="evidence" value="ECO:0007669"/>
    <property type="project" value="InterPro"/>
</dbReference>
<evidence type="ECO:0000256" key="2">
    <source>
        <dbReference type="SAM" id="MobiDB-lite"/>
    </source>
</evidence>
<dbReference type="InterPro" id="IPR014755">
    <property type="entry name" value="Cu-Rt/internalin_Ig-like"/>
</dbReference>
<feature type="domain" description="Bacterial Ig-like" evidence="5">
    <location>
        <begin position="1290"/>
        <end position="1390"/>
    </location>
</feature>
<feature type="domain" description="DUF4347" evidence="4">
    <location>
        <begin position="22"/>
        <end position="185"/>
    </location>
</feature>
<evidence type="ECO:0000256" key="1">
    <source>
        <dbReference type="ARBA" id="ARBA00022729"/>
    </source>
</evidence>
<evidence type="ECO:0000259" key="3">
    <source>
        <dbReference type="Pfam" id="PF13946"/>
    </source>
</evidence>
<feature type="domain" description="DUF4214" evidence="3">
    <location>
        <begin position="1762"/>
        <end position="1832"/>
    </location>
</feature>
<feature type="domain" description="Bacterial Ig-like" evidence="5">
    <location>
        <begin position="677"/>
        <end position="778"/>
    </location>
</feature>
<dbReference type="Pfam" id="PF13946">
    <property type="entry name" value="DUF4214"/>
    <property type="match status" value="1"/>
</dbReference>
<feature type="domain" description="Bacterial Ig-like" evidence="5">
    <location>
        <begin position="779"/>
        <end position="880"/>
    </location>
</feature>
<dbReference type="EMBL" id="JACEZS010000014">
    <property type="protein sequence ID" value="MBA5607060.1"/>
    <property type="molecule type" value="Genomic_DNA"/>
</dbReference>
<feature type="domain" description="Bacterial Ig-like" evidence="5">
    <location>
        <begin position="1187"/>
        <end position="1288"/>
    </location>
</feature>
<dbReference type="Pfam" id="PF14252">
    <property type="entry name" value="DUF4347"/>
    <property type="match status" value="1"/>
</dbReference>
<dbReference type="InterPro" id="IPR036278">
    <property type="entry name" value="Sialidase_sf"/>
</dbReference>
<dbReference type="SUPFAM" id="SSF50939">
    <property type="entry name" value="Sialidases"/>
    <property type="match status" value="1"/>
</dbReference>
<dbReference type="InterPro" id="IPR001343">
    <property type="entry name" value="Hemolysn_Ca-bd"/>
</dbReference>
<dbReference type="PROSITE" id="PS00330">
    <property type="entry name" value="HEMOLYSIN_CALCIUM"/>
    <property type="match status" value="1"/>
</dbReference>
<feature type="domain" description="Bacterial Ig-like" evidence="5">
    <location>
        <begin position="983"/>
        <end position="1084"/>
    </location>
</feature>
<dbReference type="InterPro" id="IPR013783">
    <property type="entry name" value="Ig-like_fold"/>
</dbReference>
<dbReference type="Gene3D" id="2.60.40.10">
    <property type="entry name" value="Immunoglobulins"/>
    <property type="match status" value="1"/>
</dbReference>
<comment type="caution">
    <text evidence="6">The sequence shown here is derived from an EMBL/GenBank/DDBJ whole genome shotgun (WGS) entry which is preliminary data.</text>
</comment>
<dbReference type="Gene3D" id="2.150.10.10">
    <property type="entry name" value="Serralysin-like metalloprotease, C-terminal"/>
    <property type="match status" value="2"/>
</dbReference>
<name>A0A7W2EJT3_9BURK</name>
<dbReference type="PANTHER" id="PTHR34677">
    <property type="match status" value="1"/>
</dbReference>